<dbReference type="EMBL" id="PGVA01000042">
    <property type="protein sequence ID" value="PLR80960.1"/>
    <property type="molecule type" value="Genomic_DNA"/>
</dbReference>
<evidence type="ECO:0000313" key="4">
    <source>
        <dbReference type="Proteomes" id="UP000235114"/>
    </source>
</evidence>
<evidence type="ECO:0000313" key="2">
    <source>
        <dbReference type="EMBL" id="PLR88580.1"/>
    </source>
</evidence>
<dbReference type="EMBL" id="PGVD01000098">
    <property type="protein sequence ID" value="PLR88580.1"/>
    <property type="molecule type" value="Genomic_DNA"/>
</dbReference>
<keyword evidence="4" id="KW-1185">Reference proteome</keyword>
<protein>
    <submittedName>
        <fullName evidence="1">Uncharacterized protein</fullName>
    </submittedName>
</protein>
<evidence type="ECO:0000313" key="3">
    <source>
        <dbReference type="Proteomes" id="UP000234951"/>
    </source>
</evidence>
<reference evidence="1 3" key="1">
    <citation type="submission" date="2017-11" db="EMBL/GenBank/DDBJ databases">
        <title>Comparitive Functional Genomics of Dry Heat Resistant strains isolated from the Viking Spacecraft.</title>
        <authorList>
            <person name="Seuylemezian A."/>
            <person name="Cooper K."/>
            <person name="Vaishampayan P."/>
        </authorList>
    </citation>
    <scope>NUCLEOTIDE SEQUENCE [LARGE SCALE GENOMIC DNA]</scope>
    <source>
        <strain evidence="1 3">M4.6</strain>
    </source>
</reference>
<gene>
    <name evidence="1" type="ORF">CU635_16490</name>
    <name evidence="2" type="ORF">CVD25_22340</name>
</gene>
<organism evidence="1 3">
    <name type="scientific">Bacillus canaveralius</name>
    <dbReference type="NCBI Taxonomy" id="1403243"/>
    <lineage>
        <taxon>Bacteria</taxon>
        <taxon>Bacillati</taxon>
        <taxon>Bacillota</taxon>
        <taxon>Bacilli</taxon>
        <taxon>Bacillales</taxon>
        <taxon>Bacillaceae</taxon>
        <taxon>Bacillus</taxon>
    </lineage>
</organism>
<evidence type="ECO:0000313" key="1">
    <source>
        <dbReference type="EMBL" id="PLR80960.1"/>
    </source>
</evidence>
<dbReference type="Proteomes" id="UP000235114">
    <property type="component" value="Unassembled WGS sequence"/>
</dbReference>
<name>A0A2N5GIU3_9BACI</name>
<accession>A0A2N5GIU3</accession>
<sequence>MIGVFISSKYKNKKSEVLNELFNCFSKHDDRTVNATKMLVKNRFWKKDKTLDEKIVLINVAKSRF</sequence>
<proteinExistence type="predicted"/>
<comment type="caution">
    <text evidence="1">The sequence shown here is derived from an EMBL/GenBank/DDBJ whole genome shotgun (WGS) entry which is preliminary data.</text>
</comment>
<dbReference type="AlphaFoldDB" id="A0A2N5GIU3"/>
<dbReference type="Proteomes" id="UP000234951">
    <property type="component" value="Unassembled WGS sequence"/>
</dbReference>
<reference evidence="2 4" key="2">
    <citation type="submission" date="2017-12" db="EMBL/GenBank/DDBJ databases">
        <title>Comparative Functional Genomics of Dry Heat Resistant strains isolated from the Viking Spacecraft.</title>
        <authorList>
            <person name="Seuylemezian A."/>
            <person name="Cooper K."/>
            <person name="Vaishampayan P."/>
        </authorList>
    </citation>
    <scope>NUCLEOTIDE SEQUENCE [LARGE SCALE GENOMIC DNA]</scope>
    <source>
        <strain evidence="2 4">ATCC 29669</strain>
    </source>
</reference>